<comment type="subcellular location">
    <subcellularLocation>
        <location evidence="1">Secreted</location>
    </subcellularLocation>
</comment>
<dbReference type="RefSeq" id="WP_129171967.1">
    <property type="nucleotide sequence ID" value="NZ_JACCBI010000001.1"/>
</dbReference>
<sequence>MIPTDRPRSRTPRFGAGRFAAFLTASALALGGLVVIAPPAAAAGGAISGTVFRDFGSDGRFDSGNPASSGIPNDTGLAGVTVTASTGAGTTIATTTTDADGEYWLDTAAVPDGTPVRVEFTALPDGYFPSFLGDDNGSSVQFVEAGATDVDFGVNAPEDYSQGNAPLVTAIQSAGLRALNPGVPSLTSVPWSVPRNEIGNNRGDYSQRTTLATAPETGSLWGTSFDRVSGDVYAAASLRRHSELGPLGLGGIYRVADALTADGSINASHGAVESWLDVTDLGIDVGSFDESSRGLSQPTQPTRDALAYNAVGTVGLGGIASSVDGRFLYAVNLADRTLVRIDVANPTAETTSVFPLGLEADERPWAVTVHRGSVYVGIVDTAESTAGGLAPTTATRSEGTSMSVRVASEADLSALGDPANTVFEAPLDYQRGAVYTGAAERFRSWHPWTNVWDRGLFEFAGWPGVSWAQPILSDLQFTTDGELILGLQDRFSLQAGNRNWAPTGQATTTFETVSLGDILIASPNGSGSYTLENDGVVDGRSTSTGGANEGPGGREFFDDRNAMADNPSHFEIALGALTTVPGVDEVVATAFDPTFSIRVAGNAWFSTVDGSLTKGFQHTDDGGAPPNLTNGSFQKAGGLGDIESLVNAAPLEIGDRVWFDADQDGVQAADEPAIEGVVVELLRDGEVIGTRTTGPDGTYSFRSTDDDLGGAFTPGGGDYTVRFVQPGEGQLSLSGPNADAFGEIDWVDASFTVPGAGESRATDSNADPATGEYVYTAGGPGENDHTIDAGFIANTEFTITKQIGEDGAEAASGQQFTIVADARDFRGDAIALADSPLSLTGDETSAPITVPVGSRVAVSEPDAASYRSVDIVGPTGVTPDADGFYALLGGGAFAFTVTNTLVEPGTFTVSKVVTGDFDLTDPAFADTEFTVAYSFEGGSESIVLNADNDWSATSIELPFGTEVTVSEATIEGAPVYVGWDQPSWSEGDQADGTAIITIGDGTDLALELTNPANLLVGGFSITKAVTGDGADRVPADTEFDVEYSVDGGTTWVGLDPVVAGGTVAGPDDLPLGTTVLLREADQPAFDDVEWGTPAFSGVGVTPGEAGEPASLVIGETGVVALGLDNPTTPRNGQFTLTKSVTGPGATFLDPATRFAVEYRYGDVVETVDLEPGVPFSSESIPTGTVVTVTEVAPTTGLPDAAEWGVPTLTIDGETAVNGAQFTIGDDTVIEVVVVNPTDVTPSVSIEKGDGADGVIVHDADTVAEGEAYAPGSTRTIVISVVNDGIEPLRDVSLSDVTLAGGAIDDLTWTFPDGSVQSASFADGEWTATWPATFGDDPTLWQPGEVIAGSATLTVGASAGAHQDRASVSAVGGFSGKPVDDADDYNAFTGAIQVIKYDGQKADPVVRDGDAWVIPAKPLADALQDANTTDTAVKYPVDTPQAVRWVVTNTGTTWLTDLSLVDVTGTGPAVGDDWTADLSAFGGPADYSFVDDGPWSGLFPPGASFFAEGTLVLGAEDVHADTVTVVGTVVVPATGDDGLPTDQPQLGEGDEPVRAIVDGEPFTVTDDDPFHAWTGVGPYVDIEKGDGTDGVIVNDADSMTDAVFYAPGEKRDIVFTVTNTGDEELVDVVLTDQTLSGASVSSLVWTFPDGTTAQAVLTDGVLTARWEASFSGTRWAPGAVIQGHATLTVALSDEPHVDRATVSATGAASGKPVGDVDDYNGLTARIQVIKYDGNRPDPAVKDAAGNWIVPTKPLVDPSQDANDRANSVEYTAGEQNHVRWVVTNTGTTWLTELTLTDVTGGGPDVLDWTADLSPFGGPSAYSFVESGTWHGLVPPGASFFAHGTLTLAAGDVHDDTVTVTAVPVVPAVDDEGVPTGQPSVDEDGNPVLVTGPDGEPVTLVDEDPFNAHVLPAPLVSTGFEGAWILLGTFLLAGGAALLMLSLMRRATRRSKR</sequence>
<evidence type="ECO:0000256" key="1">
    <source>
        <dbReference type="ARBA" id="ARBA00004613"/>
    </source>
</evidence>
<dbReference type="GO" id="GO:0005975">
    <property type="term" value="P:carbohydrate metabolic process"/>
    <property type="evidence" value="ECO:0007669"/>
    <property type="project" value="UniProtKB-ARBA"/>
</dbReference>
<proteinExistence type="predicted"/>
<dbReference type="EMBL" id="JACCBI010000001">
    <property type="protein sequence ID" value="NYD68156.1"/>
    <property type="molecule type" value="Genomic_DNA"/>
</dbReference>
<dbReference type="SUPFAM" id="SSF117074">
    <property type="entry name" value="Hypothetical protein PA1324"/>
    <property type="match status" value="2"/>
</dbReference>
<feature type="domain" description="SD-repeat containing protein B" evidence="5">
    <location>
        <begin position="652"/>
        <end position="734"/>
    </location>
</feature>
<evidence type="ECO:0000313" key="10">
    <source>
        <dbReference type="Proteomes" id="UP000581087"/>
    </source>
</evidence>
<keyword evidence="3" id="KW-0732">Signal</keyword>
<feature type="domain" description="DUF5979" evidence="6">
    <location>
        <begin position="1019"/>
        <end position="1109"/>
    </location>
</feature>
<evidence type="ECO:0000259" key="5">
    <source>
        <dbReference type="Pfam" id="PF17210"/>
    </source>
</evidence>
<dbReference type="SUPFAM" id="SSF63825">
    <property type="entry name" value="YWTD domain"/>
    <property type="match status" value="1"/>
</dbReference>
<dbReference type="InterPro" id="IPR046022">
    <property type="entry name" value="DUF5979"/>
</dbReference>
<evidence type="ECO:0000313" key="7">
    <source>
        <dbReference type="EMBL" id="NYD68156.1"/>
    </source>
</evidence>
<reference evidence="8 9" key="1">
    <citation type="submission" date="2019-01" db="EMBL/GenBank/DDBJ databases">
        <title>Agromyces.</title>
        <authorList>
            <person name="Li J."/>
        </authorList>
    </citation>
    <scope>NUCLEOTIDE SEQUENCE [LARGE SCALE GENOMIC DNA]</scope>
    <source>
        <strain evidence="8 9">DSM 23870</strain>
    </source>
</reference>
<feature type="domain" description="DUF5979" evidence="6">
    <location>
        <begin position="797"/>
        <end position="900"/>
    </location>
</feature>
<dbReference type="InterPro" id="IPR013783">
    <property type="entry name" value="Ig-like_fold"/>
</dbReference>
<reference evidence="7 10" key="2">
    <citation type="submission" date="2020-07" db="EMBL/GenBank/DDBJ databases">
        <title>Sequencing the genomes of 1000 actinobacteria strains.</title>
        <authorList>
            <person name="Klenk H.-P."/>
        </authorList>
    </citation>
    <scope>NUCLEOTIDE SEQUENCE [LARGE SCALE GENOMIC DNA]</scope>
    <source>
        <strain evidence="7 10">DSM 23870</strain>
    </source>
</reference>
<dbReference type="Pfam" id="PF17210">
    <property type="entry name" value="SdrD_B"/>
    <property type="match status" value="1"/>
</dbReference>
<organism evidence="8 9">
    <name type="scientific">Agromyces atrinae</name>
    <dbReference type="NCBI Taxonomy" id="592376"/>
    <lineage>
        <taxon>Bacteria</taxon>
        <taxon>Bacillati</taxon>
        <taxon>Actinomycetota</taxon>
        <taxon>Actinomycetes</taxon>
        <taxon>Micrococcales</taxon>
        <taxon>Microbacteriaceae</taxon>
        <taxon>Agromyces</taxon>
    </lineage>
</organism>
<dbReference type="InterPro" id="IPR033764">
    <property type="entry name" value="Sdr_B"/>
</dbReference>
<feature type="domain" description="DUF5979" evidence="6">
    <location>
        <begin position="1134"/>
        <end position="1235"/>
    </location>
</feature>
<protein>
    <submittedName>
        <fullName evidence="8">Uncharacterized protein</fullName>
    </submittedName>
</protein>
<dbReference type="OrthoDB" id="3257943at2"/>
<dbReference type="Gene3D" id="2.60.40.10">
    <property type="entry name" value="Immunoglobulins"/>
    <property type="match status" value="2"/>
</dbReference>
<name>A0A4Q2MCD7_9MICO</name>
<feature type="transmembrane region" description="Helical" evidence="4">
    <location>
        <begin position="1920"/>
        <end position="1941"/>
    </location>
</feature>
<comment type="caution">
    <text evidence="8">The sequence shown here is derived from an EMBL/GenBank/DDBJ whole genome shotgun (WGS) entry which is preliminary data.</text>
</comment>
<evidence type="ECO:0000256" key="2">
    <source>
        <dbReference type="ARBA" id="ARBA00022525"/>
    </source>
</evidence>
<keyword evidence="4" id="KW-0812">Transmembrane</keyword>
<keyword evidence="4" id="KW-0472">Membrane</keyword>
<keyword evidence="2" id="KW-0964">Secreted</keyword>
<evidence type="ECO:0000256" key="4">
    <source>
        <dbReference type="SAM" id="Phobius"/>
    </source>
</evidence>
<evidence type="ECO:0000313" key="9">
    <source>
        <dbReference type="Proteomes" id="UP000292686"/>
    </source>
</evidence>
<accession>A0A4Q2MCD7</accession>
<dbReference type="Proteomes" id="UP000292686">
    <property type="component" value="Unassembled WGS sequence"/>
</dbReference>
<evidence type="ECO:0000259" key="6">
    <source>
        <dbReference type="Pfam" id="PF19407"/>
    </source>
</evidence>
<feature type="domain" description="DUF5979" evidence="6">
    <location>
        <begin position="907"/>
        <end position="1010"/>
    </location>
</feature>
<evidence type="ECO:0000256" key="3">
    <source>
        <dbReference type="ARBA" id="ARBA00022729"/>
    </source>
</evidence>
<dbReference type="Pfam" id="PF19407">
    <property type="entry name" value="DUF5979"/>
    <property type="match status" value="4"/>
</dbReference>
<dbReference type="Proteomes" id="UP000581087">
    <property type="component" value="Unassembled WGS sequence"/>
</dbReference>
<evidence type="ECO:0000313" key="8">
    <source>
        <dbReference type="EMBL" id="RXZ87702.1"/>
    </source>
</evidence>
<gene>
    <name evidence="7" type="ORF">BJ972_002675</name>
    <name evidence="8" type="ORF">ESP50_00390</name>
</gene>
<dbReference type="GO" id="GO:0005576">
    <property type="term" value="C:extracellular region"/>
    <property type="evidence" value="ECO:0007669"/>
    <property type="project" value="UniProtKB-SubCell"/>
</dbReference>
<keyword evidence="9" id="KW-1185">Reference proteome</keyword>
<dbReference type="EMBL" id="SDPM01000001">
    <property type="protein sequence ID" value="RXZ87702.1"/>
    <property type="molecule type" value="Genomic_DNA"/>
</dbReference>
<keyword evidence="4" id="KW-1133">Transmembrane helix</keyword>